<evidence type="ECO:0000256" key="1">
    <source>
        <dbReference type="SAM" id="Phobius"/>
    </source>
</evidence>
<keyword evidence="4" id="KW-1185">Reference proteome</keyword>
<keyword evidence="1" id="KW-0472">Membrane</keyword>
<dbReference type="EMBL" id="AP026867">
    <property type="protein sequence ID" value="BDS13322.1"/>
    <property type="molecule type" value="Genomic_DNA"/>
</dbReference>
<feature type="domain" description="Glycosyltransferase 2-like" evidence="2">
    <location>
        <begin position="10"/>
        <end position="177"/>
    </location>
</feature>
<dbReference type="KEGG" id="aup:AsAng_0040570"/>
<sequence length="271" mass="30571">MHSPNITTLSIVIPAYNEGKTIHLILNKVKTVTLPANIQKEVLIINDCSTDNTEAAIQEYIEANKALNIQYFKHEKNKGKGAALHTGIAKATGEYLIIQDADLEYDPEEYTTLLKPILNGNADVVYGSRFMGGNPHRILFFWHSIGNKLLTFLSNMNTNLNLTDMETCYKLFNTQLVQGLNLTEKRFGFEPEVTAKIAKVPNVRIYEVGISYYGRTFAEGKKINWKDGVRAIYCIVKFNPIKTIKNIFFVTTLLFILIAFLCSLIKLIGLV</sequence>
<evidence type="ECO:0000259" key="2">
    <source>
        <dbReference type="Pfam" id="PF00535"/>
    </source>
</evidence>
<organism evidence="3 4">
    <name type="scientific">Aureispira anguillae</name>
    <dbReference type="NCBI Taxonomy" id="2864201"/>
    <lineage>
        <taxon>Bacteria</taxon>
        <taxon>Pseudomonadati</taxon>
        <taxon>Bacteroidota</taxon>
        <taxon>Saprospiria</taxon>
        <taxon>Saprospirales</taxon>
        <taxon>Saprospiraceae</taxon>
        <taxon>Aureispira</taxon>
    </lineage>
</organism>
<dbReference type="SUPFAM" id="SSF53448">
    <property type="entry name" value="Nucleotide-diphospho-sugar transferases"/>
    <property type="match status" value="1"/>
</dbReference>
<dbReference type="CDD" id="cd04179">
    <property type="entry name" value="DPM_DPG-synthase_like"/>
    <property type="match status" value="1"/>
</dbReference>
<gene>
    <name evidence="3" type="ORF">AsAng_0040570</name>
</gene>
<evidence type="ECO:0000313" key="4">
    <source>
        <dbReference type="Proteomes" id="UP001060919"/>
    </source>
</evidence>
<keyword evidence="1" id="KW-1133">Transmembrane helix</keyword>
<dbReference type="RefSeq" id="WP_264788604.1">
    <property type="nucleotide sequence ID" value="NZ_AP026867.1"/>
</dbReference>
<proteinExistence type="predicted"/>
<dbReference type="InterPro" id="IPR050256">
    <property type="entry name" value="Glycosyltransferase_2"/>
</dbReference>
<evidence type="ECO:0000313" key="3">
    <source>
        <dbReference type="EMBL" id="BDS13322.1"/>
    </source>
</evidence>
<dbReference type="PANTHER" id="PTHR48090:SF7">
    <property type="entry name" value="RFBJ PROTEIN"/>
    <property type="match status" value="1"/>
</dbReference>
<dbReference type="InterPro" id="IPR001173">
    <property type="entry name" value="Glyco_trans_2-like"/>
</dbReference>
<dbReference type="Gene3D" id="3.90.550.10">
    <property type="entry name" value="Spore Coat Polysaccharide Biosynthesis Protein SpsA, Chain A"/>
    <property type="match status" value="1"/>
</dbReference>
<reference evidence="3" key="1">
    <citation type="submission" date="2022-09" db="EMBL/GenBank/DDBJ databases">
        <title>Aureispira anguillicida sp. nov., isolated from Leptocephalus of Japanese eel Anguilla japonica.</title>
        <authorList>
            <person name="Yuasa K."/>
            <person name="Mekata T."/>
            <person name="Ikunari K."/>
        </authorList>
    </citation>
    <scope>NUCLEOTIDE SEQUENCE</scope>
    <source>
        <strain evidence="3">EL160426</strain>
    </source>
</reference>
<protein>
    <submittedName>
        <fullName evidence="3">Glycosyltransferase family 2 protein</fullName>
    </submittedName>
</protein>
<dbReference type="Pfam" id="PF00535">
    <property type="entry name" value="Glycos_transf_2"/>
    <property type="match status" value="1"/>
</dbReference>
<keyword evidence="1" id="KW-0812">Transmembrane</keyword>
<dbReference type="AlphaFoldDB" id="A0A915YHK6"/>
<dbReference type="Proteomes" id="UP001060919">
    <property type="component" value="Chromosome"/>
</dbReference>
<feature type="transmembrane region" description="Helical" evidence="1">
    <location>
        <begin position="247"/>
        <end position="268"/>
    </location>
</feature>
<dbReference type="InterPro" id="IPR029044">
    <property type="entry name" value="Nucleotide-diphossugar_trans"/>
</dbReference>
<name>A0A915YHK6_9BACT</name>
<accession>A0A915YHK6</accession>
<dbReference type="PANTHER" id="PTHR48090">
    <property type="entry name" value="UNDECAPRENYL-PHOSPHATE 4-DEOXY-4-FORMAMIDO-L-ARABINOSE TRANSFERASE-RELATED"/>
    <property type="match status" value="1"/>
</dbReference>